<evidence type="ECO:0000313" key="3">
    <source>
        <dbReference type="EMBL" id="RKM99039.1"/>
    </source>
</evidence>
<dbReference type="Proteomes" id="UP000028058">
    <property type="component" value="Unassembled WGS sequence"/>
</dbReference>
<feature type="compositionally biased region" description="Low complexity" evidence="1">
    <location>
        <begin position="52"/>
        <end position="61"/>
    </location>
</feature>
<feature type="signal peptide" evidence="2">
    <location>
        <begin position="1"/>
        <end position="23"/>
    </location>
</feature>
<name>A0A420V9K0_9ACTN</name>
<sequence>MKRHGARRGAAVTLVTAAAVLLAGCGGGDGGSGAGDGGNGKDGRVGKEERSGAAAGPSAPAEDSKGPDAGGVPSGPKEPVSELTPVTGSFSKKEKKYLAGRVPRGQDPAAVLEGGQEACDRLAFLERRNEDMAVSALILGEIRGARDAVTHLCPRRMPLVEAADRGFPDGEFAVGERRKAGSTIVPGRYRSPGPGPSGAGAGGDGGEECVWRITGAGGKKLDSGSGRSQGGDIEITIPAAARGFSSTGCHSWLNPGGTG</sequence>
<protein>
    <recommendedName>
        <fullName evidence="5">Lipoprotein</fullName>
    </recommendedName>
</protein>
<accession>A0A420V9K0</accession>
<feature type="region of interest" description="Disordered" evidence="1">
    <location>
        <begin position="25"/>
        <end position="89"/>
    </location>
</feature>
<feature type="region of interest" description="Disordered" evidence="1">
    <location>
        <begin position="183"/>
        <end position="207"/>
    </location>
</feature>
<dbReference type="RefSeq" id="WP_043462065.1">
    <property type="nucleotide sequence ID" value="NZ_CP134822.1"/>
</dbReference>
<proteinExistence type="predicted"/>
<dbReference type="OrthoDB" id="4338372at2"/>
<comment type="caution">
    <text evidence="3">The sequence shown here is derived from an EMBL/GenBank/DDBJ whole genome shotgun (WGS) entry which is preliminary data.</text>
</comment>
<evidence type="ECO:0000256" key="1">
    <source>
        <dbReference type="SAM" id="MobiDB-lite"/>
    </source>
</evidence>
<organism evidence="3 4">
    <name type="scientific">Streptomyces xinghaiensis</name>
    <dbReference type="NCBI Taxonomy" id="1038928"/>
    <lineage>
        <taxon>Bacteria</taxon>
        <taxon>Bacillati</taxon>
        <taxon>Actinomycetota</taxon>
        <taxon>Actinomycetes</taxon>
        <taxon>Kitasatosporales</taxon>
        <taxon>Streptomycetaceae</taxon>
        <taxon>Streptomyces</taxon>
    </lineage>
</organism>
<keyword evidence="2" id="KW-0732">Signal</keyword>
<evidence type="ECO:0008006" key="5">
    <source>
        <dbReference type="Google" id="ProtNLM"/>
    </source>
</evidence>
<dbReference type="AlphaFoldDB" id="A0A420V9K0"/>
<keyword evidence="4" id="KW-1185">Reference proteome</keyword>
<feature type="compositionally biased region" description="Basic and acidic residues" evidence="1">
    <location>
        <begin position="39"/>
        <end position="51"/>
    </location>
</feature>
<reference evidence="3 4" key="1">
    <citation type="journal article" date="2014" name="Genome Announc.">
        <title>Draft Genome Sequence of Streptomyces fradiae ATCC 19609, a Strain Highly Sensitive to Antibiotics.</title>
        <authorList>
            <person name="Bekker O.B."/>
            <person name="Klimina K.M."/>
            <person name="Vatlin A.A."/>
            <person name="Zakharevich N.V."/>
            <person name="Kasianov A.S."/>
            <person name="Danilenko V.N."/>
        </authorList>
    </citation>
    <scope>NUCLEOTIDE SEQUENCE [LARGE SCALE GENOMIC DNA]</scope>
    <source>
        <strain evidence="3 4">ATCC 19609</strain>
    </source>
</reference>
<evidence type="ECO:0000313" key="4">
    <source>
        <dbReference type="Proteomes" id="UP000028058"/>
    </source>
</evidence>
<evidence type="ECO:0000256" key="2">
    <source>
        <dbReference type="SAM" id="SignalP"/>
    </source>
</evidence>
<dbReference type="EMBL" id="JNAD02000001">
    <property type="protein sequence ID" value="RKM99039.1"/>
    <property type="molecule type" value="Genomic_DNA"/>
</dbReference>
<feature type="compositionally biased region" description="Gly residues" evidence="1">
    <location>
        <begin position="25"/>
        <end position="38"/>
    </location>
</feature>
<dbReference type="PROSITE" id="PS51257">
    <property type="entry name" value="PROKAR_LIPOPROTEIN"/>
    <property type="match status" value="1"/>
</dbReference>
<gene>
    <name evidence="3" type="ORF">SFRA_002170</name>
</gene>
<feature type="chain" id="PRO_5043190216" description="Lipoprotein" evidence="2">
    <location>
        <begin position="24"/>
        <end position="259"/>
    </location>
</feature>